<feature type="transmembrane region" description="Helical" evidence="1">
    <location>
        <begin position="458"/>
        <end position="477"/>
    </location>
</feature>
<feature type="transmembrane region" description="Helical" evidence="1">
    <location>
        <begin position="113"/>
        <end position="132"/>
    </location>
</feature>
<name>A0A1D1VH34_RAMVA</name>
<dbReference type="GO" id="GO:0008028">
    <property type="term" value="F:monocarboxylic acid transmembrane transporter activity"/>
    <property type="evidence" value="ECO:0007669"/>
    <property type="project" value="TreeGrafter"/>
</dbReference>
<dbReference type="Gene3D" id="1.20.1250.20">
    <property type="entry name" value="MFS general substrate transporter like domains"/>
    <property type="match status" value="1"/>
</dbReference>
<sequence>MRYSTTRTTTTTSSPVGIQNENSIAVDRGMGATAGNGAADRRHYDRGTKAWLVVLTAFLVQMLIFAVRGTLLEEWTRAGLNENEKYMFDYARSFMFLVGPFAAFLIRWIKTMYSMLVSAVLSVAACLIALHAIDDKSVAVFCGILLGMGLGIAFICCYAVLLDYFRRYLGVAAVIVTVGCGFGEVLGPLFYKGLPDFYVPYSHSGAAFSQAFGNKQVLNAGLLLNLIVAAIVFKPRSNVGLGGFKSSSWGLFGINILGIANFVAFLLHLLLMSWGVMMIVLAANYIHTSGTDQVVNTVHKSADNSTITTATTVATTTVNGSRTVFFDENGNARNTLNALGFAILAGQLIAVAFELFVEPVGMYAGATILLGVFQLFMVLGNTREGFLTLATGAGLMQGFLQCFFVPTIGHVAGYGSLVSALGFTGFIQGIGALIGGLILRAVFEGASAGDGIKPEHMLVLGGCFVFVAGCIMVIVAYKNHRDHPEQLLLDNVAVDERGHLTRRFFAKAR</sequence>
<comment type="caution">
    <text evidence="2">The sequence shown here is derived from an EMBL/GenBank/DDBJ whole genome shotgun (WGS) entry which is preliminary data.</text>
</comment>
<keyword evidence="1" id="KW-1133">Transmembrane helix</keyword>
<keyword evidence="1" id="KW-0812">Transmembrane</keyword>
<keyword evidence="3" id="KW-1185">Reference proteome</keyword>
<feature type="transmembrane region" description="Helical" evidence="1">
    <location>
        <begin position="360"/>
        <end position="379"/>
    </location>
</feature>
<dbReference type="PANTHER" id="PTHR11360">
    <property type="entry name" value="MONOCARBOXYLATE TRANSPORTER"/>
    <property type="match status" value="1"/>
</dbReference>
<accession>A0A1D1VH34</accession>
<dbReference type="OrthoDB" id="6499973at2759"/>
<dbReference type="PANTHER" id="PTHR11360:SF260">
    <property type="entry name" value="MFS DOMAIN-CONTAINING PROTEIN"/>
    <property type="match status" value="1"/>
</dbReference>
<protein>
    <recommendedName>
        <fullName evidence="4">Major facilitator superfamily (MFS) profile domain-containing protein</fullName>
    </recommendedName>
</protein>
<keyword evidence="1" id="KW-0472">Membrane</keyword>
<evidence type="ECO:0000313" key="2">
    <source>
        <dbReference type="EMBL" id="GAU99382.1"/>
    </source>
</evidence>
<reference evidence="2 3" key="1">
    <citation type="journal article" date="2016" name="Nat. Commun.">
        <title>Extremotolerant tardigrade genome and improved radiotolerance of human cultured cells by tardigrade-unique protein.</title>
        <authorList>
            <person name="Hashimoto T."/>
            <person name="Horikawa D.D."/>
            <person name="Saito Y."/>
            <person name="Kuwahara H."/>
            <person name="Kozuka-Hata H."/>
            <person name="Shin-I T."/>
            <person name="Minakuchi Y."/>
            <person name="Ohishi K."/>
            <person name="Motoyama A."/>
            <person name="Aizu T."/>
            <person name="Enomoto A."/>
            <person name="Kondo K."/>
            <person name="Tanaka S."/>
            <person name="Hara Y."/>
            <person name="Koshikawa S."/>
            <person name="Sagara H."/>
            <person name="Miura T."/>
            <person name="Yokobori S."/>
            <person name="Miyagawa K."/>
            <person name="Suzuki Y."/>
            <person name="Kubo T."/>
            <person name="Oyama M."/>
            <person name="Kohara Y."/>
            <person name="Fujiyama A."/>
            <person name="Arakawa K."/>
            <person name="Katayama T."/>
            <person name="Toyoda A."/>
            <person name="Kunieda T."/>
        </authorList>
    </citation>
    <scope>NUCLEOTIDE SEQUENCE [LARGE SCALE GENOMIC DNA]</scope>
    <source>
        <strain evidence="2 3">YOKOZUNA-1</strain>
    </source>
</reference>
<organism evidence="2 3">
    <name type="scientific">Ramazzottius varieornatus</name>
    <name type="common">Water bear</name>
    <name type="synonym">Tardigrade</name>
    <dbReference type="NCBI Taxonomy" id="947166"/>
    <lineage>
        <taxon>Eukaryota</taxon>
        <taxon>Metazoa</taxon>
        <taxon>Ecdysozoa</taxon>
        <taxon>Tardigrada</taxon>
        <taxon>Eutardigrada</taxon>
        <taxon>Parachela</taxon>
        <taxon>Hypsibioidea</taxon>
        <taxon>Ramazzottiidae</taxon>
        <taxon>Ramazzottius</taxon>
    </lineage>
</organism>
<proteinExistence type="predicted"/>
<dbReference type="InterPro" id="IPR050327">
    <property type="entry name" value="Proton-linked_MCT"/>
</dbReference>
<feature type="transmembrane region" description="Helical" evidence="1">
    <location>
        <begin position="335"/>
        <end position="353"/>
    </location>
</feature>
<evidence type="ECO:0008006" key="4">
    <source>
        <dbReference type="Google" id="ProtNLM"/>
    </source>
</evidence>
<feature type="transmembrane region" description="Helical" evidence="1">
    <location>
        <begin position="168"/>
        <end position="191"/>
    </location>
</feature>
<evidence type="ECO:0000313" key="3">
    <source>
        <dbReference type="Proteomes" id="UP000186922"/>
    </source>
</evidence>
<feature type="transmembrane region" description="Helical" evidence="1">
    <location>
        <begin position="87"/>
        <end position="106"/>
    </location>
</feature>
<feature type="transmembrane region" description="Helical" evidence="1">
    <location>
        <begin position="138"/>
        <end position="161"/>
    </location>
</feature>
<dbReference type="Proteomes" id="UP000186922">
    <property type="component" value="Unassembled WGS sequence"/>
</dbReference>
<dbReference type="EMBL" id="BDGG01000005">
    <property type="protein sequence ID" value="GAU99382.1"/>
    <property type="molecule type" value="Genomic_DNA"/>
</dbReference>
<feature type="transmembrane region" description="Helical" evidence="1">
    <location>
        <begin position="50"/>
        <end position="67"/>
    </location>
</feature>
<evidence type="ECO:0000256" key="1">
    <source>
        <dbReference type="SAM" id="Phobius"/>
    </source>
</evidence>
<dbReference type="AlphaFoldDB" id="A0A1D1VH34"/>
<dbReference type="SUPFAM" id="SSF103473">
    <property type="entry name" value="MFS general substrate transporter"/>
    <property type="match status" value="1"/>
</dbReference>
<feature type="transmembrane region" description="Helical" evidence="1">
    <location>
        <begin position="385"/>
        <end position="405"/>
    </location>
</feature>
<dbReference type="InterPro" id="IPR036259">
    <property type="entry name" value="MFS_trans_sf"/>
</dbReference>
<feature type="transmembrane region" description="Helical" evidence="1">
    <location>
        <begin position="417"/>
        <end position="438"/>
    </location>
</feature>
<gene>
    <name evidence="2" type="primary">RvY_10398-1</name>
    <name evidence="2" type="synonym">RvY_10398.1</name>
    <name evidence="2" type="ORF">RvY_10398</name>
</gene>
<feature type="transmembrane region" description="Helical" evidence="1">
    <location>
        <begin position="254"/>
        <end position="286"/>
    </location>
</feature>